<dbReference type="InterPro" id="IPR012340">
    <property type="entry name" value="NA-bd_OB-fold"/>
</dbReference>
<dbReference type="STRING" id="694573.A0A194V523"/>
<keyword evidence="4" id="KW-0963">Cytoplasm</keyword>
<dbReference type="PANTHER" id="PTHR21321:SF1">
    <property type="entry name" value="EXOSOME COMPLEX COMPONENT RRP40"/>
    <property type="match status" value="1"/>
</dbReference>
<evidence type="ECO:0000256" key="6">
    <source>
        <dbReference type="ARBA" id="ARBA00022835"/>
    </source>
</evidence>
<evidence type="ECO:0000313" key="13">
    <source>
        <dbReference type="Proteomes" id="UP000078576"/>
    </source>
</evidence>
<evidence type="ECO:0000256" key="7">
    <source>
        <dbReference type="ARBA" id="ARBA00022884"/>
    </source>
</evidence>
<keyword evidence="5" id="KW-0698">rRNA processing</keyword>
<evidence type="ECO:0000256" key="4">
    <source>
        <dbReference type="ARBA" id="ARBA00022490"/>
    </source>
</evidence>
<feature type="domain" description="Exosome complex exonuclease Rrp40 N-terminal" evidence="11">
    <location>
        <begin position="28"/>
        <end position="67"/>
    </location>
</feature>
<evidence type="ECO:0000259" key="11">
    <source>
        <dbReference type="Pfam" id="PF18311"/>
    </source>
</evidence>
<dbReference type="FunFam" id="2.40.50.100:FF:000073">
    <property type="entry name" value="Putative Exosome complex component RRP40"/>
    <property type="match status" value="1"/>
</dbReference>
<dbReference type="GO" id="GO:0000467">
    <property type="term" value="P:exonucleolytic trimming to generate mature 3'-end of 5.8S rRNA from tricistronic rRNA transcript (SSU-rRNA, 5.8S rRNA, LSU-rRNA)"/>
    <property type="evidence" value="ECO:0007669"/>
    <property type="project" value="EnsemblFungi"/>
</dbReference>
<keyword evidence="7" id="KW-0694">RNA-binding</keyword>
<dbReference type="FunFam" id="2.40.50.140:FF:000127">
    <property type="entry name" value="Exosome complex component RRP40"/>
    <property type="match status" value="1"/>
</dbReference>
<dbReference type="GO" id="GO:0034475">
    <property type="term" value="P:U4 snRNA 3'-end processing"/>
    <property type="evidence" value="ECO:0007669"/>
    <property type="project" value="TreeGrafter"/>
</dbReference>
<dbReference type="GO" id="GO:0000176">
    <property type="term" value="C:nuclear exosome (RNase complex)"/>
    <property type="evidence" value="ECO:0007669"/>
    <property type="project" value="EnsemblFungi"/>
</dbReference>
<dbReference type="Pfam" id="PF21262">
    <property type="entry name" value="RRP40_S1"/>
    <property type="match status" value="1"/>
</dbReference>
<evidence type="ECO:0000256" key="8">
    <source>
        <dbReference type="ARBA" id="ARBA00023242"/>
    </source>
</evidence>
<comment type="similarity">
    <text evidence="3">Belongs to the RRP40 family.</text>
</comment>
<dbReference type="CDD" id="cd22526">
    <property type="entry name" value="KH-I_Rrp40"/>
    <property type="match status" value="1"/>
</dbReference>
<dbReference type="SUPFAM" id="SSF54791">
    <property type="entry name" value="Eukaryotic type KH-domain (KH-domain type I)"/>
    <property type="match status" value="1"/>
</dbReference>
<comment type="subcellular location">
    <subcellularLocation>
        <location evidence="1">Cytoplasm</location>
    </subcellularLocation>
    <subcellularLocation>
        <location evidence="2">Nucleus</location>
        <location evidence="2">Nucleolus</location>
    </subcellularLocation>
</comment>
<dbReference type="CDD" id="cd05790">
    <property type="entry name" value="S1_Rrp40"/>
    <property type="match status" value="1"/>
</dbReference>
<dbReference type="InterPro" id="IPR049469">
    <property type="entry name" value="RRP40_KH-I"/>
</dbReference>
<sequence>MATVKGPLLLPGDEIDPSNIPTHPKKPLQLGPGLRHIPPSTILPTVAGQLITDHKKNSIWVEYNGGRYVPSQGDLVIGQVHHGAADFYYVQLTPHTSNALLPVLAFEMATKKTRPQLANGQLVYARVSLANKHMDAELECVNPATGKADGLGPLKDGMLFTVSLGFARRLLMPKSTTEGGVVVLEELGNMGLGFEIAVGRNGKVWVNSEAVRAILIVGRALRETDEGHLDVEAQKKLVKKLVRETS</sequence>
<dbReference type="Pfam" id="PF18311">
    <property type="entry name" value="Rrp40_N"/>
    <property type="match status" value="1"/>
</dbReference>
<dbReference type="Gene3D" id="2.40.50.100">
    <property type="match status" value="1"/>
</dbReference>
<reference evidence="13" key="1">
    <citation type="submission" date="2014-12" db="EMBL/GenBank/DDBJ databases">
        <title>Genome Sequence of Valsa Canker Pathogens Uncovers a Specific Adaption of Colonization on Woody Bark.</title>
        <authorList>
            <person name="Yin Z."/>
            <person name="Liu H."/>
            <person name="Gao X."/>
            <person name="Li Z."/>
            <person name="Song N."/>
            <person name="Ke X."/>
            <person name="Dai Q."/>
            <person name="Wu Y."/>
            <person name="Sun Y."/>
            <person name="Xu J.-R."/>
            <person name="Kang Z.K."/>
            <person name="Wang L."/>
            <person name="Huang L."/>
        </authorList>
    </citation>
    <scope>NUCLEOTIDE SEQUENCE [LARGE SCALE GENOMIC DNA]</scope>
    <source>
        <strain evidence="13">SXYL134</strain>
    </source>
</reference>
<dbReference type="GO" id="GO:0071051">
    <property type="term" value="P:poly(A)-dependent snoRNA 3'-end processing"/>
    <property type="evidence" value="ECO:0007669"/>
    <property type="project" value="TreeGrafter"/>
</dbReference>
<dbReference type="InterPro" id="IPR036612">
    <property type="entry name" value="KH_dom_type_1_sf"/>
</dbReference>
<dbReference type="InterPro" id="IPR004088">
    <property type="entry name" value="KH_dom_type_1"/>
</dbReference>
<dbReference type="GO" id="GO:0030145">
    <property type="term" value="F:manganese ion binding"/>
    <property type="evidence" value="ECO:0007669"/>
    <property type="project" value="EnsemblFungi"/>
</dbReference>
<keyword evidence="13" id="KW-1185">Reference proteome</keyword>
<accession>A0A194V523</accession>
<dbReference type="AlphaFoldDB" id="A0A194V523"/>
<dbReference type="GO" id="GO:0005730">
    <property type="term" value="C:nucleolus"/>
    <property type="evidence" value="ECO:0007669"/>
    <property type="project" value="UniProtKB-SubCell"/>
</dbReference>
<dbReference type="FunFam" id="3.30.1370.10:FF:000038">
    <property type="entry name" value="exosome complex component RRP40"/>
    <property type="match status" value="1"/>
</dbReference>
<dbReference type="OrthoDB" id="340500at2759"/>
<dbReference type="InterPro" id="IPR037319">
    <property type="entry name" value="Rrp40_S1"/>
</dbReference>
<evidence type="ECO:0000256" key="5">
    <source>
        <dbReference type="ARBA" id="ARBA00022552"/>
    </source>
</evidence>
<dbReference type="InterPro" id="IPR026699">
    <property type="entry name" value="Exosome_RNA_bind1/RRP40/RRP4"/>
</dbReference>
<dbReference type="GO" id="GO:0003723">
    <property type="term" value="F:RNA binding"/>
    <property type="evidence" value="ECO:0007669"/>
    <property type="project" value="UniProtKB-KW"/>
</dbReference>
<proteinExistence type="inferred from homology"/>
<evidence type="ECO:0000259" key="10">
    <source>
        <dbReference type="Pfam" id="PF15985"/>
    </source>
</evidence>
<dbReference type="GO" id="GO:0071034">
    <property type="term" value="P:CUT catabolic process"/>
    <property type="evidence" value="ECO:0007669"/>
    <property type="project" value="TreeGrafter"/>
</dbReference>
<evidence type="ECO:0000313" key="12">
    <source>
        <dbReference type="EMBL" id="KUI59014.1"/>
    </source>
</evidence>
<evidence type="ECO:0000256" key="2">
    <source>
        <dbReference type="ARBA" id="ARBA00004604"/>
    </source>
</evidence>
<dbReference type="Gene3D" id="3.30.1370.10">
    <property type="entry name" value="K Homology domain, type 1"/>
    <property type="match status" value="1"/>
</dbReference>
<keyword evidence="8" id="KW-0539">Nucleus</keyword>
<dbReference type="GO" id="GO:0000177">
    <property type="term" value="C:cytoplasmic exosome (RNase complex)"/>
    <property type="evidence" value="ECO:0007669"/>
    <property type="project" value="EnsemblFungi"/>
</dbReference>
<dbReference type="SUPFAM" id="SSF50249">
    <property type="entry name" value="Nucleic acid-binding proteins"/>
    <property type="match status" value="1"/>
</dbReference>
<dbReference type="PANTHER" id="PTHR21321">
    <property type="entry name" value="PNAS-3 RELATED"/>
    <property type="match status" value="1"/>
</dbReference>
<gene>
    <name evidence="12" type="ORF">VP1G_06248</name>
</gene>
<dbReference type="Pfam" id="PF15985">
    <property type="entry name" value="KH_6"/>
    <property type="match status" value="1"/>
</dbReference>
<evidence type="ECO:0000256" key="3">
    <source>
        <dbReference type="ARBA" id="ARBA00007841"/>
    </source>
</evidence>
<evidence type="ECO:0000256" key="1">
    <source>
        <dbReference type="ARBA" id="ARBA00004496"/>
    </source>
</evidence>
<dbReference type="EMBL" id="KN714722">
    <property type="protein sequence ID" value="KUI59014.1"/>
    <property type="molecule type" value="Genomic_DNA"/>
</dbReference>
<dbReference type="InterPro" id="IPR041054">
    <property type="entry name" value="Rrp40_N_euk"/>
</dbReference>
<keyword evidence="6" id="KW-0271">Exosome</keyword>
<organism evidence="12 13">
    <name type="scientific">Cytospora mali</name>
    <name type="common">Apple Valsa canker fungus</name>
    <name type="synonym">Valsa mali</name>
    <dbReference type="NCBI Taxonomy" id="578113"/>
    <lineage>
        <taxon>Eukaryota</taxon>
        <taxon>Fungi</taxon>
        <taxon>Dikarya</taxon>
        <taxon>Ascomycota</taxon>
        <taxon>Pezizomycotina</taxon>
        <taxon>Sordariomycetes</taxon>
        <taxon>Sordariomycetidae</taxon>
        <taxon>Diaporthales</taxon>
        <taxon>Cytosporaceae</taxon>
        <taxon>Cytospora</taxon>
    </lineage>
</organism>
<protein>
    <recommendedName>
        <fullName evidence="9">Ribosomal RNA-processing protein 40</fullName>
    </recommendedName>
</protein>
<evidence type="ECO:0000256" key="9">
    <source>
        <dbReference type="ARBA" id="ARBA00030615"/>
    </source>
</evidence>
<feature type="domain" description="K Homology" evidence="10">
    <location>
        <begin position="157"/>
        <end position="211"/>
    </location>
</feature>
<name>A0A194V523_CYTMA</name>
<dbReference type="Gene3D" id="2.40.50.140">
    <property type="entry name" value="Nucleic acid-binding proteins"/>
    <property type="match status" value="1"/>
</dbReference>
<dbReference type="GO" id="GO:0071038">
    <property type="term" value="P:TRAMP-dependent tRNA surveillance pathway"/>
    <property type="evidence" value="ECO:0007669"/>
    <property type="project" value="EnsemblFungi"/>
</dbReference>
<dbReference type="GO" id="GO:0071035">
    <property type="term" value="P:nuclear polyadenylation-dependent rRNA catabolic process"/>
    <property type="evidence" value="ECO:0007669"/>
    <property type="project" value="EnsemblFungi"/>
</dbReference>
<dbReference type="Proteomes" id="UP000078576">
    <property type="component" value="Unassembled WGS sequence"/>
</dbReference>